<sequence length="65" mass="6871">MEFEVKDMSCGGCANSITRAVTKVDPAARLDIDVTTKIVKIDSALRPERLVAVIGAAGFHPTVNA</sequence>
<keyword evidence="1" id="KW-0479">Metal-binding</keyword>
<dbReference type="InterPro" id="IPR017969">
    <property type="entry name" value="Heavy-metal-associated_CS"/>
</dbReference>
<dbReference type="InterPro" id="IPR006121">
    <property type="entry name" value="HMA_dom"/>
</dbReference>
<keyword evidence="4" id="KW-1185">Reference proteome</keyword>
<dbReference type="GO" id="GO:0046872">
    <property type="term" value="F:metal ion binding"/>
    <property type="evidence" value="ECO:0007669"/>
    <property type="project" value="UniProtKB-KW"/>
</dbReference>
<evidence type="ECO:0000313" key="3">
    <source>
        <dbReference type="EMBL" id="RDK04639.1"/>
    </source>
</evidence>
<dbReference type="EMBL" id="QHKS01000001">
    <property type="protein sequence ID" value="RDK04639.1"/>
    <property type="molecule type" value="Genomic_DNA"/>
</dbReference>
<organism evidence="3 4">
    <name type="scientific">Paraburkholderia lacunae</name>
    <dbReference type="NCBI Taxonomy" id="2211104"/>
    <lineage>
        <taxon>Bacteria</taxon>
        <taxon>Pseudomonadati</taxon>
        <taxon>Pseudomonadota</taxon>
        <taxon>Betaproteobacteria</taxon>
        <taxon>Burkholderiales</taxon>
        <taxon>Burkholderiaceae</taxon>
        <taxon>Paraburkholderia</taxon>
    </lineage>
</organism>
<dbReference type="OrthoDB" id="9813965at2"/>
<dbReference type="PROSITE" id="PS01047">
    <property type="entry name" value="HMA_1"/>
    <property type="match status" value="1"/>
</dbReference>
<feature type="domain" description="HMA" evidence="2">
    <location>
        <begin position="1"/>
        <end position="62"/>
    </location>
</feature>
<reference evidence="4" key="1">
    <citation type="submission" date="2018-05" db="EMBL/GenBank/DDBJ databases">
        <authorList>
            <person name="Feng T."/>
        </authorList>
    </citation>
    <scope>NUCLEOTIDE SEQUENCE [LARGE SCALE GENOMIC DNA]</scope>
    <source>
        <strain evidence="4">S27</strain>
    </source>
</reference>
<gene>
    <name evidence="3" type="ORF">DLM46_01880</name>
</gene>
<comment type="caution">
    <text evidence="3">The sequence shown here is derived from an EMBL/GenBank/DDBJ whole genome shotgun (WGS) entry which is preliminary data.</text>
</comment>
<dbReference type="PROSITE" id="PS50846">
    <property type="entry name" value="HMA_2"/>
    <property type="match status" value="1"/>
</dbReference>
<dbReference type="RefSeq" id="WP_115098997.1">
    <property type="nucleotide sequence ID" value="NZ_QHKS01000001.1"/>
</dbReference>
<dbReference type="Gene3D" id="3.30.70.100">
    <property type="match status" value="1"/>
</dbReference>
<evidence type="ECO:0000313" key="4">
    <source>
        <dbReference type="Proteomes" id="UP000254875"/>
    </source>
</evidence>
<dbReference type="InterPro" id="IPR036163">
    <property type="entry name" value="HMA_dom_sf"/>
</dbReference>
<name>A0A370NGB9_9BURK</name>
<dbReference type="SUPFAM" id="SSF55008">
    <property type="entry name" value="HMA, heavy metal-associated domain"/>
    <property type="match status" value="1"/>
</dbReference>
<dbReference type="AlphaFoldDB" id="A0A370NGB9"/>
<accession>A0A370NGB9</accession>
<evidence type="ECO:0000259" key="2">
    <source>
        <dbReference type="PROSITE" id="PS50846"/>
    </source>
</evidence>
<dbReference type="CDD" id="cd00371">
    <property type="entry name" value="HMA"/>
    <property type="match status" value="1"/>
</dbReference>
<evidence type="ECO:0000256" key="1">
    <source>
        <dbReference type="ARBA" id="ARBA00022723"/>
    </source>
</evidence>
<dbReference type="Proteomes" id="UP000254875">
    <property type="component" value="Unassembled WGS sequence"/>
</dbReference>
<protein>
    <submittedName>
        <fullName evidence="3">Heavy metal transporter</fullName>
    </submittedName>
</protein>
<dbReference type="Pfam" id="PF00403">
    <property type="entry name" value="HMA"/>
    <property type="match status" value="1"/>
</dbReference>
<proteinExistence type="predicted"/>